<proteinExistence type="inferred from homology"/>
<dbReference type="GO" id="GO:0005576">
    <property type="term" value="C:extracellular region"/>
    <property type="evidence" value="ECO:0007669"/>
    <property type="project" value="UniProtKB-SubCell"/>
</dbReference>
<dbReference type="Gene3D" id="2.170.280.10">
    <property type="entry name" value="f41 fragment of flagellin, middle domain"/>
    <property type="match status" value="1"/>
</dbReference>
<dbReference type="GO" id="GO:0005198">
    <property type="term" value="F:structural molecule activity"/>
    <property type="evidence" value="ECO:0007669"/>
    <property type="project" value="UniProtKB-UniRule"/>
</dbReference>
<evidence type="ECO:0000256" key="1">
    <source>
        <dbReference type="ARBA" id="ARBA00005709"/>
    </source>
</evidence>
<dbReference type="PANTHER" id="PTHR42792">
    <property type="entry name" value="FLAGELLIN"/>
    <property type="match status" value="1"/>
</dbReference>
<comment type="caution">
    <text evidence="6">The sequence shown here is derived from an EMBL/GenBank/DDBJ whole genome shotgun (WGS) entry which is preliminary data.</text>
</comment>
<dbReference type="InterPro" id="IPR001029">
    <property type="entry name" value="Flagellin_N"/>
</dbReference>
<dbReference type="Proteomes" id="UP000636888">
    <property type="component" value="Unassembled WGS sequence"/>
</dbReference>
<keyword evidence="2 3" id="KW-0975">Bacterial flagellum</keyword>
<comment type="similarity">
    <text evidence="1 3">Belongs to the bacterial flagellin family.</text>
</comment>
<evidence type="ECO:0000313" key="7">
    <source>
        <dbReference type="Proteomes" id="UP000636888"/>
    </source>
</evidence>
<feature type="domain" description="Flagellin C-terminal" evidence="5">
    <location>
        <begin position="405"/>
        <end position="490"/>
    </location>
</feature>
<dbReference type="AlphaFoldDB" id="A0A8J7LYB8"/>
<gene>
    <name evidence="6" type="ORF">JFN93_07300</name>
</gene>
<reference evidence="6" key="1">
    <citation type="submission" date="2020-12" db="EMBL/GenBank/DDBJ databases">
        <title>Geomonas sp. Red875, isolated from river sediment.</title>
        <authorList>
            <person name="Xu Z."/>
            <person name="Zhang Z."/>
            <person name="Masuda Y."/>
            <person name="Itoh H."/>
            <person name="Senoo K."/>
        </authorList>
    </citation>
    <scope>NUCLEOTIDE SEQUENCE</scope>
    <source>
        <strain evidence="6">Red875</strain>
    </source>
</reference>
<dbReference type="Gene3D" id="6.10.10.10">
    <property type="entry name" value="Flagellar export chaperone, C-terminal domain"/>
    <property type="match status" value="1"/>
</dbReference>
<dbReference type="RefSeq" id="WP_199383353.1">
    <property type="nucleotide sequence ID" value="NZ_JAEMHM010000005.1"/>
</dbReference>
<evidence type="ECO:0000256" key="3">
    <source>
        <dbReference type="RuleBase" id="RU362073"/>
    </source>
</evidence>
<dbReference type="InterPro" id="IPR001492">
    <property type="entry name" value="Flagellin"/>
</dbReference>
<dbReference type="PANTHER" id="PTHR42792:SF2">
    <property type="entry name" value="FLAGELLIN"/>
    <property type="match status" value="1"/>
</dbReference>
<dbReference type="Gene3D" id="1.20.1330.10">
    <property type="entry name" value="f41 fragment of flagellin, N-terminal domain"/>
    <property type="match status" value="1"/>
</dbReference>
<accession>A0A8J7LYB8</accession>
<dbReference type="InterPro" id="IPR042187">
    <property type="entry name" value="Flagellin_C_sub2"/>
</dbReference>
<dbReference type="GO" id="GO:0009288">
    <property type="term" value="C:bacterial-type flagellum"/>
    <property type="evidence" value="ECO:0007669"/>
    <property type="project" value="UniProtKB-SubCell"/>
</dbReference>
<sequence>MLTFNSFANSSSGALMYLGRAQNALSQSMERLSSGLRINSAADDAAGLAISVSMEARIRSARQGIRNAYDGISLVQVADGALGQVSQNIQRIRELAVQAASDPLTDSDRQGIQAESDQLVSDIKRISSATQFNGIHLLNRQGNSITLQTGAESTDTRQITLGSTDPDNLGLKGSVPVNGGMVDTSSLANPATAFTGANALVINGQPIAIQDDGVSTSFGVGSALAISNGINASGIGGLSASASAASVNLGGVSYTGVPAAGAQFRPIDFSINGAAVGGVTWDPLSGTSLGSAVAAQINTLGAGVSANYVGGQLLLTAPDGRNIEIATGGGSGNLVNFGGFNIRDGSPKDKTFLGDVVLTTDTPVRINHGISAAAGQGRTLASGTYPSPLSGSGVMLSAQSARDYLQVLDASLDQVSALRSQVGAMENVLGFTVANAENGVANLTASRSRIVDADLAVETANLTKAQILEQAGIAVVAQAGLNAKNLLSMLIDKAI</sequence>
<dbReference type="InterPro" id="IPR046358">
    <property type="entry name" value="Flagellin_C"/>
</dbReference>
<dbReference type="Pfam" id="PF00669">
    <property type="entry name" value="Flagellin_N"/>
    <property type="match status" value="1"/>
</dbReference>
<evidence type="ECO:0000259" key="5">
    <source>
        <dbReference type="Pfam" id="PF00700"/>
    </source>
</evidence>
<evidence type="ECO:0000313" key="6">
    <source>
        <dbReference type="EMBL" id="MBJ6724507.1"/>
    </source>
</evidence>
<comment type="function">
    <text evidence="3">Flagellin is the subunit protein which polymerizes to form the filaments of bacterial flagella.</text>
</comment>
<comment type="subcellular location">
    <subcellularLocation>
        <location evidence="3">Secreted</location>
    </subcellularLocation>
    <subcellularLocation>
        <location evidence="3">Bacterial flagellum</location>
    </subcellularLocation>
</comment>
<dbReference type="SUPFAM" id="SSF64518">
    <property type="entry name" value="Phase 1 flagellin"/>
    <property type="match status" value="1"/>
</dbReference>
<feature type="domain" description="Flagellin N-terminal" evidence="4">
    <location>
        <begin position="11"/>
        <end position="140"/>
    </location>
</feature>
<organism evidence="6 7">
    <name type="scientific">Geomesophilobacter sediminis</name>
    <dbReference type="NCBI Taxonomy" id="2798584"/>
    <lineage>
        <taxon>Bacteria</taxon>
        <taxon>Pseudomonadati</taxon>
        <taxon>Thermodesulfobacteriota</taxon>
        <taxon>Desulfuromonadia</taxon>
        <taxon>Geobacterales</taxon>
        <taxon>Geobacteraceae</taxon>
        <taxon>Geomesophilobacter</taxon>
    </lineage>
</organism>
<keyword evidence="3" id="KW-0964">Secreted</keyword>
<name>A0A8J7LYB8_9BACT</name>
<dbReference type="Gene3D" id="2.30.220.10">
    <property type="entry name" value="f41 fragment of flagellin, C-terminal domain"/>
    <property type="match status" value="1"/>
</dbReference>
<evidence type="ECO:0000259" key="4">
    <source>
        <dbReference type="Pfam" id="PF00669"/>
    </source>
</evidence>
<dbReference type="PRINTS" id="PR00207">
    <property type="entry name" value="FLAGELLIN"/>
</dbReference>
<dbReference type="EMBL" id="JAEMHM010000005">
    <property type="protein sequence ID" value="MBJ6724507.1"/>
    <property type="molecule type" value="Genomic_DNA"/>
</dbReference>
<dbReference type="Pfam" id="PF00700">
    <property type="entry name" value="Flagellin_C"/>
    <property type="match status" value="1"/>
</dbReference>
<evidence type="ECO:0000256" key="2">
    <source>
        <dbReference type="ARBA" id="ARBA00023143"/>
    </source>
</evidence>
<protein>
    <recommendedName>
        <fullName evidence="3">Flagellin</fullName>
    </recommendedName>
</protein>
<keyword evidence="7" id="KW-1185">Reference proteome</keyword>